<dbReference type="AlphaFoldDB" id="A0A1I5UJT9"/>
<organism evidence="2 3">
    <name type="scientific">Halolamina pelagica</name>
    <dbReference type="NCBI Taxonomy" id="699431"/>
    <lineage>
        <taxon>Archaea</taxon>
        <taxon>Methanobacteriati</taxon>
        <taxon>Methanobacteriota</taxon>
        <taxon>Stenosarchaea group</taxon>
        <taxon>Halobacteria</taxon>
        <taxon>Halobacteriales</taxon>
        <taxon>Haloferacaceae</taxon>
    </lineage>
</organism>
<feature type="region of interest" description="Disordered" evidence="1">
    <location>
        <begin position="45"/>
        <end position="70"/>
    </location>
</feature>
<reference evidence="3" key="1">
    <citation type="submission" date="2016-10" db="EMBL/GenBank/DDBJ databases">
        <authorList>
            <person name="Varghese N."/>
            <person name="Submissions S."/>
        </authorList>
    </citation>
    <scope>NUCLEOTIDE SEQUENCE [LARGE SCALE GENOMIC DNA]</scope>
    <source>
        <strain evidence="3">CGMCC 1.10329</strain>
    </source>
</reference>
<evidence type="ECO:0000313" key="3">
    <source>
        <dbReference type="Proteomes" id="UP000183769"/>
    </source>
</evidence>
<keyword evidence="3" id="KW-1185">Reference proteome</keyword>
<evidence type="ECO:0000256" key="1">
    <source>
        <dbReference type="SAM" id="MobiDB-lite"/>
    </source>
</evidence>
<sequence length="104" mass="11779">MKVDGDYTYDICGKSFETNVDIAGHMAGHKRSITPNHLIEELRRIAGQKGRRARRHDRRPSDRVRSGLSLQSGEWVTQSDVAETGNVTPMTVRTHYETLEEQVA</sequence>
<evidence type="ECO:0000313" key="2">
    <source>
        <dbReference type="EMBL" id="SFP95571.1"/>
    </source>
</evidence>
<evidence type="ECO:0008006" key="4">
    <source>
        <dbReference type="Google" id="ProtNLM"/>
    </source>
</evidence>
<protein>
    <recommendedName>
        <fullName evidence="4">C2H2-type domain-containing protein</fullName>
    </recommendedName>
</protein>
<dbReference type="EMBL" id="FOXI01000013">
    <property type="protein sequence ID" value="SFP95571.1"/>
    <property type="molecule type" value="Genomic_DNA"/>
</dbReference>
<accession>A0A1I5UJT9</accession>
<dbReference type="Proteomes" id="UP000183769">
    <property type="component" value="Unassembled WGS sequence"/>
</dbReference>
<feature type="compositionally biased region" description="Basic residues" evidence="1">
    <location>
        <begin position="49"/>
        <end position="58"/>
    </location>
</feature>
<name>A0A1I5UJT9_9EURY</name>
<gene>
    <name evidence="2" type="ORF">SAMN05216277_11314</name>
</gene>
<proteinExistence type="predicted"/>